<comment type="caution">
    <text evidence="2">The sequence shown here is derived from an EMBL/GenBank/DDBJ whole genome shotgun (WGS) entry which is preliminary data.</text>
</comment>
<evidence type="ECO:0000313" key="3">
    <source>
        <dbReference type="Proteomes" id="UP001345827"/>
    </source>
</evidence>
<dbReference type="InterPro" id="IPR014347">
    <property type="entry name" value="Tautomerase/MIF_sf"/>
</dbReference>
<accession>A0AAV9PY30</accession>
<protein>
    <recommendedName>
        <fullName evidence="1">Tautomerase cis-CaaD-like domain-containing protein</fullName>
    </recommendedName>
</protein>
<dbReference type="Gene3D" id="3.30.429.10">
    <property type="entry name" value="Macrophage Migration Inhibitory Factor"/>
    <property type="match status" value="1"/>
</dbReference>
<dbReference type="InterPro" id="IPR028116">
    <property type="entry name" value="Cis-CaaD-like"/>
</dbReference>
<dbReference type="AlphaFoldDB" id="A0AAV9PY30"/>
<sequence>MPLWRIFSHPQTFSKDQRVGIAQHVTDLYVSRGLPAFYVNVIFIDVDENGIFIGGEPKKNFVRIVIEQIARTMSSPDTEEGQKSRRGWMDMINDTLKPYIIDRAELEWELHISETPRDLWRVQGIDPPPAYSDGEKMWLEKNKPLPYN</sequence>
<evidence type="ECO:0000313" key="2">
    <source>
        <dbReference type="EMBL" id="KAK5531832.1"/>
    </source>
</evidence>
<gene>
    <name evidence="2" type="ORF">LTR25_008162</name>
</gene>
<evidence type="ECO:0000259" key="1">
    <source>
        <dbReference type="Pfam" id="PF14832"/>
    </source>
</evidence>
<organism evidence="2 3">
    <name type="scientific">Vermiconidia calcicola</name>
    <dbReference type="NCBI Taxonomy" id="1690605"/>
    <lineage>
        <taxon>Eukaryota</taxon>
        <taxon>Fungi</taxon>
        <taxon>Dikarya</taxon>
        <taxon>Ascomycota</taxon>
        <taxon>Pezizomycotina</taxon>
        <taxon>Dothideomycetes</taxon>
        <taxon>Dothideomycetidae</taxon>
        <taxon>Mycosphaerellales</taxon>
        <taxon>Extremaceae</taxon>
        <taxon>Vermiconidia</taxon>
    </lineage>
</organism>
<proteinExistence type="predicted"/>
<dbReference type="EMBL" id="JAXLQG010000016">
    <property type="protein sequence ID" value="KAK5531832.1"/>
    <property type="molecule type" value="Genomic_DNA"/>
</dbReference>
<feature type="domain" description="Tautomerase cis-CaaD-like" evidence="1">
    <location>
        <begin position="1"/>
        <end position="143"/>
    </location>
</feature>
<name>A0AAV9PY30_9PEZI</name>
<dbReference type="Pfam" id="PF14832">
    <property type="entry name" value="Tautomerase_3"/>
    <property type="match status" value="1"/>
</dbReference>
<dbReference type="Proteomes" id="UP001345827">
    <property type="component" value="Unassembled WGS sequence"/>
</dbReference>
<keyword evidence="3" id="KW-1185">Reference proteome</keyword>
<reference evidence="2 3" key="1">
    <citation type="submission" date="2023-06" db="EMBL/GenBank/DDBJ databases">
        <title>Black Yeasts Isolated from many extreme environments.</title>
        <authorList>
            <person name="Coleine C."/>
            <person name="Stajich J.E."/>
            <person name="Selbmann L."/>
        </authorList>
    </citation>
    <scope>NUCLEOTIDE SEQUENCE [LARGE SCALE GENOMIC DNA]</scope>
    <source>
        <strain evidence="2 3">CCFEE 5887</strain>
    </source>
</reference>